<proteinExistence type="predicted"/>
<feature type="region of interest" description="Disordered" evidence="1">
    <location>
        <begin position="271"/>
        <end position="299"/>
    </location>
</feature>
<comment type="caution">
    <text evidence="2">The sequence shown here is derived from an EMBL/GenBank/DDBJ whole genome shotgun (WGS) entry which is preliminary data.</text>
</comment>
<evidence type="ECO:0000313" key="3">
    <source>
        <dbReference type="Proteomes" id="UP001611548"/>
    </source>
</evidence>
<name>A0ABW7UKG5_9ACTN</name>
<sequence length="299" mass="33704">MTPEHATRNRGSATSGIRTPVLFDCEVVHHRHEDADHRFSHRLRLWLVDVSAPPAPRAPLSWLLRFRAADHLGDPARTLRENIGHFLLLNGVDTTGGRVLMLAQARALGYVFDPVTLYWCHDRHGRLAAVVAEVRNTFGERHCYLVRPDGEGRAEADKEFYVSPLFPVDGRYLMRFRLEQDRLAVTFVLRRPDEAALRRPAEAAKVPGKPAVPGAARDHTALVATLRGVPVEPRARRLGALLAHPLASYRTITLVHYRSWRLRRLGLRVRRRRFHPPQPGVGPGPTGAPRPRRRQSGGD</sequence>
<protein>
    <submittedName>
        <fullName evidence="2">DUF1365 domain-containing protein</fullName>
    </submittedName>
</protein>
<dbReference type="EMBL" id="JBIRWE010000001">
    <property type="protein sequence ID" value="MFI1963159.1"/>
    <property type="molecule type" value="Genomic_DNA"/>
</dbReference>
<dbReference type="PANTHER" id="PTHR33973:SF4">
    <property type="entry name" value="OS07G0153300 PROTEIN"/>
    <property type="match status" value="1"/>
</dbReference>
<dbReference type="RefSeq" id="WP_055472057.1">
    <property type="nucleotide sequence ID" value="NZ_JBIRWE010000001.1"/>
</dbReference>
<keyword evidence="3" id="KW-1185">Reference proteome</keyword>
<feature type="compositionally biased region" description="Basic residues" evidence="1">
    <location>
        <begin position="290"/>
        <end position="299"/>
    </location>
</feature>
<evidence type="ECO:0000256" key="1">
    <source>
        <dbReference type="SAM" id="MobiDB-lite"/>
    </source>
</evidence>
<reference evidence="2 3" key="1">
    <citation type="submission" date="2024-10" db="EMBL/GenBank/DDBJ databases">
        <title>The Natural Products Discovery Center: Release of the First 8490 Sequenced Strains for Exploring Actinobacteria Biosynthetic Diversity.</title>
        <authorList>
            <person name="Kalkreuter E."/>
            <person name="Kautsar S.A."/>
            <person name="Yang D."/>
            <person name="Bader C.D."/>
            <person name="Teijaro C.N."/>
            <person name="Fluegel L."/>
            <person name="Davis C.M."/>
            <person name="Simpson J.R."/>
            <person name="Lauterbach L."/>
            <person name="Steele A.D."/>
            <person name="Gui C."/>
            <person name="Meng S."/>
            <person name="Li G."/>
            <person name="Viehrig K."/>
            <person name="Ye F."/>
            <person name="Su P."/>
            <person name="Kiefer A.F."/>
            <person name="Nichols A."/>
            <person name="Cepeda A.J."/>
            <person name="Yan W."/>
            <person name="Fan B."/>
            <person name="Jiang Y."/>
            <person name="Adhikari A."/>
            <person name="Zheng C.-J."/>
            <person name="Schuster L."/>
            <person name="Cowan T.M."/>
            <person name="Smanski M.J."/>
            <person name="Chevrette M.G."/>
            <person name="De Carvalho L.P.S."/>
            <person name="Shen B."/>
        </authorList>
    </citation>
    <scope>NUCLEOTIDE SEQUENCE [LARGE SCALE GENOMIC DNA]</scope>
    <source>
        <strain evidence="2 3">NPDC020327</strain>
    </source>
</reference>
<organism evidence="2 3">
    <name type="scientific">Streptomyces pathocidini</name>
    <dbReference type="NCBI Taxonomy" id="1650571"/>
    <lineage>
        <taxon>Bacteria</taxon>
        <taxon>Bacillati</taxon>
        <taxon>Actinomycetota</taxon>
        <taxon>Actinomycetes</taxon>
        <taxon>Kitasatosporales</taxon>
        <taxon>Streptomycetaceae</taxon>
        <taxon>Streptomyces</taxon>
    </lineage>
</organism>
<gene>
    <name evidence="2" type="ORF">ACH429_03300</name>
</gene>
<dbReference type="Pfam" id="PF07103">
    <property type="entry name" value="DUF1365"/>
    <property type="match status" value="1"/>
</dbReference>
<accession>A0ABW7UKG5</accession>
<dbReference type="InterPro" id="IPR010775">
    <property type="entry name" value="DUF1365"/>
</dbReference>
<evidence type="ECO:0000313" key="2">
    <source>
        <dbReference type="EMBL" id="MFI1963159.1"/>
    </source>
</evidence>
<dbReference type="Proteomes" id="UP001611548">
    <property type="component" value="Unassembled WGS sequence"/>
</dbReference>
<feature type="compositionally biased region" description="Pro residues" evidence="1">
    <location>
        <begin position="276"/>
        <end position="288"/>
    </location>
</feature>
<dbReference type="PANTHER" id="PTHR33973">
    <property type="entry name" value="OS07G0153300 PROTEIN"/>
    <property type="match status" value="1"/>
</dbReference>